<evidence type="ECO:0000313" key="3">
    <source>
        <dbReference type="Proteomes" id="UP001226762"/>
    </source>
</evidence>
<proteinExistence type="predicted"/>
<evidence type="ECO:0000313" key="2">
    <source>
        <dbReference type="EMBL" id="MDQ2092399.1"/>
    </source>
</evidence>
<keyword evidence="3" id="KW-1185">Reference proteome</keyword>
<accession>A0AAE3WGX9</accession>
<protein>
    <submittedName>
        <fullName evidence="2">DUF6356 family protein</fullName>
    </submittedName>
</protein>
<keyword evidence="1" id="KW-1133">Transmembrane helix</keyword>
<organism evidence="2 3">
    <name type="scientific">Marimonas arenosa</name>
    <dbReference type="NCBI Taxonomy" id="1795305"/>
    <lineage>
        <taxon>Bacteria</taxon>
        <taxon>Pseudomonadati</taxon>
        <taxon>Pseudomonadota</taxon>
        <taxon>Alphaproteobacteria</taxon>
        <taxon>Rhodobacterales</taxon>
        <taxon>Paracoccaceae</taxon>
        <taxon>Marimonas</taxon>
    </lineage>
</organism>
<dbReference type="InterPro" id="IPR045936">
    <property type="entry name" value="DUF6356"/>
</dbReference>
<evidence type="ECO:0000256" key="1">
    <source>
        <dbReference type="SAM" id="Phobius"/>
    </source>
</evidence>
<dbReference type="EMBL" id="JANHAX010000009">
    <property type="protein sequence ID" value="MDQ2092399.1"/>
    <property type="molecule type" value="Genomic_DNA"/>
</dbReference>
<feature type="transmembrane region" description="Helical" evidence="1">
    <location>
        <begin position="32"/>
        <end position="57"/>
    </location>
</feature>
<sequence>MQDQPRPNGSFARLFLDHPASVDESYVEHMRFALGFAGTLALAAGAALIHAFIPAACESTASSIVKRLYPRVAHRGADAQGQAERV</sequence>
<dbReference type="RefSeq" id="WP_306737704.1">
    <property type="nucleotide sequence ID" value="NZ_JANHAX010000009.1"/>
</dbReference>
<dbReference type="AlphaFoldDB" id="A0AAE3WGX9"/>
<dbReference type="Proteomes" id="UP001226762">
    <property type="component" value="Unassembled WGS sequence"/>
</dbReference>
<keyword evidence="1" id="KW-0812">Transmembrane</keyword>
<reference evidence="2" key="1">
    <citation type="submission" date="2022-07" db="EMBL/GenBank/DDBJ databases">
        <authorList>
            <person name="Otstavnykh N."/>
            <person name="Isaeva M."/>
            <person name="Bystritskaya E."/>
        </authorList>
    </citation>
    <scope>NUCLEOTIDE SEQUENCE</scope>
    <source>
        <strain evidence="2">KCTC 52189</strain>
    </source>
</reference>
<comment type="caution">
    <text evidence="2">The sequence shown here is derived from an EMBL/GenBank/DDBJ whole genome shotgun (WGS) entry which is preliminary data.</text>
</comment>
<dbReference type="Pfam" id="PF19883">
    <property type="entry name" value="DUF6356"/>
    <property type="match status" value="1"/>
</dbReference>
<keyword evidence="1" id="KW-0472">Membrane</keyword>
<gene>
    <name evidence="2" type="ORF">NO357_21040</name>
</gene>
<reference evidence="2" key="2">
    <citation type="submission" date="2023-02" db="EMBL/GenBank/DDBJ databases">
        <title>'Rhodoalgimonas zhirmunskyi' gen. nov., isolated from a red alga.</title>
        <authorList>
            <person name="Nedashkovskaya O.I."/>
            <person name="Otstavnykh N.Y."/>
            <person name="Bystritskaya E.P."/>
            <person name="Balabanova L.A."/>
            <person name="Isaeva M.P."/>
        </authorList>
    </citation>
    <scope>NUCLEOTIDE SEQUENCE</scope>
    <source>
        <strain evidence="2">KCTC 52189</strain>
    </source>
</reference>
<name>A0AAE3WGX9_9RHOB</name>